<dbReference type="RefSeq" id="WP_187242819.1">
    <property type="nucleotide sequence ID" value="NZ_BAAAOK010000006.1"/>
</dbReference>
<dbReference type="EMBL" id="JABVEC010000005">
    <property type="protein sequence ID" value="MBC6465827.1"/>
    <property type="molecule type" value="Genomic_DNA"/>
</dbReference>
<dbReference type="PROSITE" id="PS51257">
    <property type="entry name" value="PROKAR_LIPOPROTEIN"/>
    <property type="match status" value="1"/>
</dbReference>
<evidence type="ECO:0000313" key="4">
    <source>
        <dbReference type="Proteomes" id="UP000805614"/>
    </source>
</evidence>
<keyword evidence="2" id="KW-0732">Signal</keyword>
<keyword evidence="4" id="KW-1185">Reference proteome</keyword>
<evidence type="ECO:0000256" key="1">
    <source>
        <dbReference type="SAM" id="MobiDB-lite"/>
    </source>
</evidence>
<comment type="caution">
    <text evidence="3">The sequence shown here is derived from an EMBL/GenBank/DDBJ whole genome shotgun (WGS) entry which is preliminary data.</text>
</comment>
<gene>
    <name evidence="3" type="ORF">HKK74_10000</name>
</gene>
<accession>A0ABR7LLU6</accession>
<protein>
    <recommendedName>
        <fullName evidence="5">Lipoprotein</fullName>
    </recommendedName>
</protein>
<organism evidence="3 4">
    <name type="scientific">Actinomadura alba</name>
    <dbReference type="NCBI Taxonomy" id="406431"/>
    <lineage>
        <taxon>Bacteria</taxon>
        <taxon>Bacillati</taxon>
        <taxon>Actinomycetota</taxon>
        <taxon>Actinomycetes</taxon>
        <taxon>Streptosporangiales</taxon>
        <taxon>Thermomonosporaceae</taxon>
        <taxon>Actinomadura</taxon>
    </lineage>
</organism>
<feature type="signal peptide" evidence="2">
    <location>
        <begin position="1"/>
        <end position="28"/>
    </location>
</feature>
<evidence type="ECO:0008006" key="5">
    <source>
        <dbReference type="Google" id="ProtNLM"/>
    </source>
</evidence>
<reference evidence="3 4" key="1">
    <citation type="submission" date="2020-06" db="EMBL/GenBank/DDBJ databases">
        <title>Actinomadura xiongansis sp. nov., isolated from soil of Baiyangdian.</title>
        <authorList>
            <person name="Zhang X."/>
        </authorList>
    </citation>
    <scope>NUCLEOTIDE SEQUENCE [LARGE SCALE GENOMIC DNA]</scope>
    <source>
        <strain evidence="3 4">HBUM206468</strain>
    </source>
</reference>
<dbReference type="Proteomes" id="UP000805614">
    <property type="component" value="Unassembled WGS sequence"/>
</dbReference>
<feature type="chain" id="PRO_5045872305" description="Lipoprotein" evidence="2">
    <location>
        <begin position="29"/>
        <end position="189"/>
    </location>
</feature>
<name>A0ABR7LLU6_9ACTN</name>
<sequence>MPLLRTAALAAGVAVALGGLTACSTGGAATTATTSASPSPNAQQVAALYRQLAQCLRENGAPNFPDPVRDARTGEWVPPRGTKDPPQRAFTACRSISDRIPRPKGKEDRPPTAAELAKLRQFSTCMREQGSRDWPDPNSDGRFPLPERLQRLGKKAFMKELQACRHLMPKTYPGIRVQGDAKGKGSNGK</sequence>
<evidence type="ECO:0000256" key="2">
    <source>
        <dbReference type="SAM" id="SignalP"/>
    </source>
</evidence>
<evidence type="ECO:0000313" key="3">
    <source>
        <dbReference type="EMBL" id="MBC6465827.1"/>
    </source>
</evidence>
<proteinExistence type="predicted"/>
<feature type="region of interest" description="Disordered" evidence="1">
    <location>
        <begin position="59"/>
        <end position="88"/>
    </location>
</feature>